<keyword evidence="1" id="KW-0732">Signal</keyword>
<accession>A0A0R1SGL9</accession>
<dbReference type="EMBL" id="AZEY01000079">
    <property type="protein sequence ID" value="KRL64840.1"/>
    <property type="molecule type" value="Genomic_DNA"/>
</dbReference>
<evidence type="ECO:0000313" key="3">
    <source>
        <dbReference type="Proteomes" id="UP000052013"/>
    </source>
</evidence>
<comment type="caution">
    <text evidence="2">The sequence shown here is derived from an EMBL/GenBank/DDBJ whole genome shotgun (WGS) entry which is preliminary data.</text>
</comment>
<name>A0A0R1SGL9_9LACO</name>
<feature type="signal peptide" evidence="1">
    <location>
        <begin position="1"/>
        <end position="24"/>
    </location>
</feature>
<dbReference type="PATRIC" id="fig|1423739.3.peg.654"/>
<dbReference type="RefSeq" id="WP_057865091.1">
    <property type="nucleotide sequence ID" value="NZ_AZEY01000079.1"/>
</dbReference>
<gene>
    <name evidence="2" type="ORF">FC85_GL000624</name>
</gene>
<evidence type="ECO:0000256" key="1">
    <source>
        <dbReference type="SAM" id="SignalP"/>
    </source>
</evidence>
<reference evidence="2 3" key="1">
    <citation type="journal article" date="2015" name="Genome Announc.">
        <title>Expanding the biotechnology potential of lactobacilli through comparative genomics of 213 strains and associated genera.</title>
        <authorList>
            <person name="Sun Z."/>
            <person name="Harris H.M."/>
            <person name="McCann A."/>
            <person name="Guo C."/>
            <person name="Argimon S."/>
            <person name="Zhang W."/>
            <person name="Yang X."/>
            <person name="Jeffery I.B."/>
            <person name="Cooney J.C."/>
            <person name="Kagawa T.F."/>
            <person name="Liu W."/>
            <person name="Song Y."/>
            <person name="Salvetti E."/>
            <person name="Wrobel A."/>
            <person name="Rasinkangas P."/>
            <person name="Parkhill J."/>
            <person name="Rea M.C."/>
            <person name="O'Sullivan O."/>
            <person name="Ritari J."/>
            <person name="Douillard F.P."/>
            <person name="Paul Ross R."/>
            <person name="Yang R."/>
            <person name="Briner A.E."/>
            <person name="Felis G.E."/>
            <person name="de Vos W.M."/>
            <person name="Barrangou R."/>
            <person name="Klaenhammer T.R."/>
            <person name="Caufield P.W."/>
            <person name="Cui Y."/>
            <person name="Zhang H."/>
            <person name="O'Toole P.W."/>
        </authorList>
    </citation>
    <scope>NUCLEOTIDE SEQUENCE [LARGE SCALE GENOMIC DNA]</scope>
    <source>
        <strain evidence="2 3">DSM 14421</strain>
    </source>
</reference>
<evidence type="ECO:0000313" key="2">
    <source>
        <dbReference type="EMBL" id="KRL64840.1"/>
    </source>
</evidence>
<sequence>MKLTTSLITKSLVLATLSVGLAFTATGTLSNTHAASTFSSKDISGPSGYFSNSKLGVAFHWKNMRTSSGVRTILVFGDFKTPQFKIGQPVNNTLSKNKRTFNASYKMINNSKLSKKNAHFKLLKLSATKYRVKLTKYQHGYIPSNSGKTYTFTLTKKSPAKSLANKFARPTLSKQYKAQMEKNLQEQYKKAKAAGKNVQDPTTDSDLQAKVTSTVNTQVNKTVKQIVKIFG</sequence>
<organism evidence="2 3">
    <name type="scientific">Lentilactobacillus diolivorans DSM 14421</name>
    <dbReference type="NCBI Taxonomy" id="1423739"/>
    <lineage>
        <taxon>Bacteria</taxon>
        <taxon>Bacillati</taxon>
        <taxon>Bacillota</taxon>
        <taxon>Bacilli</taxon>
        <taxon>Lactobacillales</taxon>
        <taxon>Lactobacillaceae</taxon>
        <taxon>Lentilactobacillus</taxon>
    </lineage>
</organism>
<feature type="chain" id="PRO_5038784233" evidence="1">
    <location>
        <begin position="25"/>
        <end position="231"/>
    </location>
</feature>
<dbReference type="Proteomes" id="UP000052013">
    <property type="component" value="Unassembled WGS sequence"/>
</dbReference>
<proteinExistence type="predicted"/>
<protein>
    <submittedName>
        <fullName evidence="2">Uncharacterized protein</fullName>
    </submittedName>
</protein>
<dbReference type="AlphaFoldDB" id="A0A0R1SGL9"/>